<dbReference type="Proteomes" id="UP001057375">
    <property type="component" value="Unassembled WGS sequence"/>
</dbReference>
<evidence type="ECO:0000313" key="2">
    <source>
        <dbReference type="Proteomes" id="UP001057375"/>
    </source>
</evidence>
<gene>
    <name evidence="1" type="ORF">ADUPG1_008174</name>
</gene>
<evidence type="ECO:0000313" key="1">
    <source>
        <dbReference type="EMBL" id="GKT34909.1"/>
    </source>
</evidence>
<dbReference type="EMBL" id="BQXS01010884">
    <property type="protein sequence ID" value="GKT34909.1"/>
    <property type="molecule type" value="Genomic_DNA"/>
</dbReference>
<keyword evidence="2" id="KW-1185">Reference proteome</keyword>
<sequence>MLIIHLYSGDIPTYSIKRIFSNIAQASTATSLPSPTLKSSPTPAISDLDFVSSEYVTSKDSPIKGFSYGPNGKGWDGVGTKYSVICIKKGNEMSTYHLTRRLKSFHSFLSPSFPKLDKRVLNDVSKLKSFGSSETKEVFLHLQPPTTRSRSSSPILAQITGTKYDEVEDLSERTSSFLESSSFLEGSDGDDVQVIITRIDCDE</sequence>
<evidence type="ECO:0008006" key="3">
    <source>
        <dbReference type="Google" id="ProtNLM"/>
    </source>
</evidence>
<name>A0ABQ5KR09_9EUKA</name>
<protein>
    <recommendedName>
        <fullName evidence="3">PX domain-containing protein</fullName>
    </recommendedName>
</protein>
<comment type="caution">
    <text evidence="1">The sequence shown here is derived from an EMBL/GenBank/DDBJ whole genome shotgun (WGS) entry which is preliminary data.</text>
</comment>
<reference evidence="1" key="1">
    <citation type="submission" date="2022-03" db="EMBL/GenBank/DDBJ databases">
        <title>Draft genome sequence of Aduncisulcus paluster, a free-living microaerophilic Fornicata.</title>
        <authorList>
            <person name="Yuyama I."/>
            <person name="Kume K."/>
            <person name="Tamura T."/>
            <person name="Inagaki Y."/>
            <person name="Hashimoto T."/>
        </authorList>
    </citation>
    <scope>NUCLEOTIDE SEQUENCE</scope>
    <source>
        <strain evidence="1">NY0171</strain>
    </source>
</reference>
<proteinExistence type="predicted"/>
<organism evidence="1 2">
    <name type="scientific">Aduncisulcus paluster</name>
    <dbReference type="NCBI Taxonomy" id="2918883"/>
    <lineage>
        <taxon>Eukaryota</taxon>
        <taxon>Metamonada</taxon>
        <taxon>Carpediemonas-like organisms</taxon>
        <taxon>Aduncisulcus</taxon>
    </lineage>
</organism>
<accession>A0ABQ5KR09</accession>